<accession>A0A1M6U9M1</accession>
<feature type="domain" description="Condensation" evidence="1">
    <location>
        <begin position="130"/>
        <end position="372"/>
    </location>
</feature>
<evidence type="ECO:0000313" key="2">
    <source>
        <dbReference type="EMBL" id="SHK65873.1"/>
    </source>
</evidence>
<dbReference type="Proteomes" id="UP000184263">
    <property type="component" value="Unassembled WGS sequence"/>
</dbReference>
<gene>
    <name evidence="2" type="ORF">SAMN05216582_11157</name>
</gene>
<dbReference type="Gene3D" id="2.60.120.10">
    <property type="entry name" value="Jelly Rolls"/>
    <property type="match status" value="1"/>
</dbReference>
<dbReference type="EMBL" id="FRBC01000011">
    <property type="protein sequence ID" value="SHK65873.1"/>
    <property type="molecule type" value="Genomic_DNA"/>
</dbReference>
<dbReference type="SUPFAM" id="SSF52777">
    <property type="entry name" value="CoA-dependent acyltransferases"/>
    <property type="match status" value="2"/>
</dbReference>
<dbReference type="Pfam" id="PF00668">
    <property type="entry name" value="Condensation"/>
    <property type="match status" value="1"/>
</dbReference>
<dbReference type="GO" id="GO:0008610">
    <property type="term" value="P:lipid biosynthetic process"/>
    <property type="evidence" value="ECO:0007669"/>
    <property type="project" value="UniProtKB-ARBA"/>
</dbReference>
<organism evidence="2 3">
    <name type="scientific">Selenomonas ruminantium</name>
    <dbReference type="NCBI Taxonomy" id="971"/>
    <lineage>
        <taxon>Bacteria</taxon>
        <taxon>Bacillati</taxon>
        <taxon>Bacillota</taxon>
        <taxon>Negativicutes</taxon>
        <taxon>Selenomonadales</taxon>
        <taxon>Selenomonadaceae</taxon>
        <taxon>Selenomonas</taxon>
    </lineage>
</organism>
<proteinExistence type="predicted"/>
<dbReference type="OrthoDB" id="9765680at2"/>
<protein>
    <submittedName>
        <fullName evidence="2">Condensation domain-containing protein</fullName>
    </submittedName>
</protein>
<dbReference type="SUPFAM" id="SSF51206">
    <property type="entry name" value="cAMP-binding domain-like"/>
    <property type="match status" value="1"/>
</dbReference>
<dbReference type="InterPro" id="IPR001242">
    <property type="entry name" value="Condensation_dom"/>
</dbReference>
<evidence type="ECO:0000259" key="1">
    <source>
        <dbReference type="Pfam" id="PF00668"/>
    </source>
</evidence>
<dbReference type="AlphaFoldDB" id="A0A1M6U9M1"/>
<dbReference type="InterPro" id="IPR014710">
    <property type="entry name" value="RmlC-like_jellyroll"/>
</dbReference>
<evidence type="ECO:0000313" key="3">
    <source>
        <dbReference type="Proteomes" id="UP000184263"/>
    </source>
</evidence>
<dbReference type="Gene3D" id="3.30.559.30">
    <property type="entry name" value="Nonribosomal peptide synthetase, condensation domain"/>
    <property type="match status" value="1"/>
</dbReference>
<dbReference type="GO" id="GO:0003824">
    <property type="term" value="F:catalytic activity"/>
    <property type="evidence" value="ECO:0007669"/>
    <property type="project" value="InterPro"/>
</dbReference>
<dbReference type="RefSeq" id="WP_073089513.1">
    <property type="nucleotide sequence ID" value="NZ_FRBC01000011.1"/>
</dbReference>
<dbReference type="Gene3D" id="3.30.559.10">
    <property type="entry name" value="Chloramphenicol acetyltransferase-like domain"/>
    <property type="match status" value="1"/>
</dbReference>
<sequence length="545" mass="62369">MKISQSLYKIRGGFTPLQFNRAAFMVLSAEDVLRQYETPEITFRNVVDLSNEEIDELLAKVMEAELRRGFKSDASLPLRLSVFHTSMNEYAVIVTARPELLTRMDVRNIFRQVMKLPLQSGRTASVADPQMKNAAEAIRAYWQKLFQHLPAKPRLPYALQREINRNNSSEIAIYPIRIGGSILSDIREKAKSNRVMMMAILQSAWALQLQVENDCRDTVLCLQTTNRSATEGVQQSLLPVRHINTDQQVVQDIVGKAFQQFIISQPYAAIGRESLQQIMDQQGEDYFDNILNFCGFLTEEEKTYTAVKGRADGTLVQENILDSSGVRLGLRFCLGENQLNVSFVYGCGTFGLLQVSKIAQEYELVLQQMLTDWYSTYGNFCSHLYERLQNLRLEQAETPDSRIILQDALSKLHLLQECDKGIIQLFVDDAKLTTYFEGDRLLEKDWEGQLAFVVKGKLARSIEQGDGWFRPLDIARENTWLNETILLSDKKTNLSAEVLTERAVVMTIPLLALNKHLLQSPVLVNNIIRHCIRQMEKYQRLWIQA</sequence>
<name>A0A1M6U9M1_SELRU</name>
<dbReference type="InterPro" id="IPR023213">
    <property type="entry name" value="CAT-like_dom_sf"/>
</dbReference>
<reference evidence="2 3" key="1">
    <citation type="submission" date="2016-11" db="EMBL/GenBank/DDBJ databases">
        <authorList>
            <person name="Jaros S."/>
            <person name="Januszkiewicz K."/>
            <person name="Wedrychowicz H."/>
        </authorList>
    </citation>
    <scope>NUCLEOTIDE SEQUENCE [LARGE SCALE GENOMIC DNA]</scope>
    <source>
        <strain evidence="2 3">HD4</strain>
    </source>
</reference>
<dbReference type="InterPro" id="IPR018490">
    <property type="entry name" value="cNMP-bd_dom_sf"/>
</dbReference>